<evidence type="ECO:0000313" key="2">
    <source>
        <dbReference type="EMBL" id="CUS50099.1"/>
    </source>
</evidence>
<feature type="domain" description="Amidohydrolase 3" evidence="1">
    <location>
        <begin position="44"/>
        <end position="541"/>
    </location>
</feature>
<name>A0A160TQJ6_9ZZZZ</name>
<accession>A0A160TQJ6</accession>
<dbReference type="InterPro" id="IPR050378">
    <property type="entry name" value="Metallo-dep_Hydrolases_sf"/>
</dbReference>
<dbReference type="GO" id="GO:0005829">
    <property type="term" value="C:cytosol"/>
    <property type="evidence" value="ECO:0007669"/>
    <property type="project" value="TreeGrafter"/>
</dbReference>
<dbReference type="GO" id="GO:0047420">
    <property type="term" value="F:N-acyl-D-amino-acid deacylase activity"/>
    <property type="evidence" value="ECO:0007669"/>
    <property type="project" value="UniProtKB-EC"/>
</dbReference>
<dbReference type="EC" id="3.5.1.81" evidence="2"/>
<gene>
    <name evidence="2" type="ORF">MGWOODY_XGa1003</name>
</gene>
<dbReference type="Gene3D" id="3.20.20.140">
    <property type="entry name" value="Metal-dependent hydrolases"/>
    <property type="match status" value="2"/>
</dbReference>
<dbReference type="PANTHER" id="PTHR11647:SF1">
    <property type="entry name" value="COLLAPSIN RESPONSE MEDIATOR PROTEIN"/>
    <property type="match status" value="1"/>
</dbReference>
<reference evidence="2" key="1">
    <citation type="submission" date="2015-10" db="EMBL/GenBank/DDBJ databases">
        <authorList>
            <person name="Gilbert D.G."/>
        </authorList>
    </citation>
    <scope>NUCLEOTIDE SEQUENCE</scope>
</reference>
<dbReference type="InterPro" id="IPR013108">
    <property type="entry name" value="Amidohydro_3"/>
</dbReference>
<dbReference type="Gene3D" id="2.30.40.10">
    <property type="entry name" value="Urease, subunit C, domain 1"/>
    <property type="match status" value="1"/>
</dbReference>
<dbReference type="Pfam" id="PF07969">
    <property type="entry name" value="Amidohydro_3"/>
    <property type="match status" value="1"/>
</dbReference>
<dbReference type="EMBL" id="CZRL01000010">
    <property type="protein sequence ID" value="CUS50099.1"/>
    <property type="molecule type" value="Genomic_DNA"/>
</dbReference>
<dbReference type="InterPro" id="IPR011059">
    <property type="entry name" value="Metal-dep_hydrolase_composite"/>
</dbReference>
<proteinExistence type="predicted"/>
<organism evidence="2">
    <name type="scientific">hydrothermal vent metagenome</name>
    <dbReference type="NCBI Taxonomy" id="652676"/>
    <lineage>
        <taxon>unclassified sequences</taxon>
        <taxon>metagenomes</taxon>
        <taxon>ecological metagenomes</taxon>
    </lineage>
</organism>
<keyword evidence="2" id="KW-0378">Hydrolase</keyword>
<dbReference type="PANTHER" id="PTHR11647">
    <property type="entry name" value="HYDRANTOINASE/DIHYDROPYRIMIDINASE FAMILY MEMBER"/>
    <property type="match status" value="1"/>
</dbReference>
<dbReference type="AlphaFoldDB" id="A0A160TQJ6"/>
<dbReference type="SUPFAM" id="SSF51338">
    <property type="entry name" value="Composite domain of metallo-dependent hydrolases"/>
    <property type="match status" value="1"/>
</dbReference>
<dbReference type="GO" id="GO:0016812">
    <property type="term" value="F:hydrolase activity, acting on carbon-nitrogen (but not peptide) bonds, in cyclic amides"/>
    <property type="evidence" value="ECO:0007669"/>
    <property type="project" value="TreeGrafter"/>
</dbReference>
<dbReference type="InterPro" id="IPR032466">
    <property type="entry name" value="Metal_Hydrolase"/>
</dbReference>
<evidence type="ECO:0000259" key="1">
    <source>
        <dbReference type="Pfam" id="PF07969"/>
    </source>
</evidence>
<sequence>MGYDVLIKNGTLIDGTGSPARQGSIAITNGQITEMGDIDGAATQTIDAGGAVVAPGFIDPHTHYDAQICWDGAVTPSSWHGVTSVVVGNCGVGIAPCRPESRDIAMHDLVNVEAIPYDVLEEGITWDWETFPEFMNAAERRAPSLNLAFLAPLTPFRHYVMGTESLERAATPEETRDIQALLGEAMDVGAFGFSSTILNQHLGFQGRPLACRNASRDELKAYANVLKVRGKGAIEVALTRQVGVLEEEQCELLDFLLDHSGRPVTFIALFDRDDISEAVRDTLRRAAPMIKKGARPQTSPLPLTREINMRSPFSFAAFPSWKRLFEDTSEQAQIAVYKDRAFRDQFREELKNPLTFGNWERITLHEAQSDSLKPLEGLTVAEIARAQGKDAVDTFLDIAIADDLSCEFTMASFNTRVDRMAELLNDPSILIGLGDGGAHVDMLCDCGYPTYLLGTWVRERGVLSIEQAVRRLTSDPADLFGISDRGRLHPGLAADIVIFDPETVGSGNRGERRYDLPGGGKRMVMPSQGVQYTLVNGDVVYADGKIVGSGSGQILRS</sequence>
<dbReference type="SUPFAM" id="SSF51556">
    <property type="entry name" value="Metallo-dependent hydrolases"/>
    <property type="match status" value="1"/>
</dbReference>
<protein>
    <submittedName>
        <fullName evidence="2">D-aminoacylase</fullName>
        <ecNumber evidence="2">3.5.1.81</ecNumber>
    </submittedName>
</protein>